<keyword evidence="4 5" id="KW-0472">Membrane</keyword>
<keyword evidence="7" id="KW-0067">ATP-binding</keyword>
<accession>A0AA37WPN8</accession>
<dbReference type="GO" id="GO:0005524">
    <property type="term" value="F:ATP binding"/>
    <property type="evidence" value="ECO:0007669"/>
    <property type="project" value="UniProtKB-KW"/>
</dbReference>
<dbReference type="InterPro" id="IPR011527">
    <property type="entry name" value="ABC1_TM_dom"/>
</dbReference>
<dbReference type="RefSeq" id="WP_232594730.1">
    <property type="nucleotide sequence ID" value="NZ_BSPD01000045.1"/>
</dbReference>
<feature type="transmembrane region" description="Helical" evidence="5">
    <location>
        <begin position="150"/>
        <end position="168"/>
    </location>
</feature>
<reference evidence="7 8" key="1">
    <citation type="journal article" date="2014" name="Int. J. Syst. Evol. Microbiol.">
        <title>Complete genome sequence of Corynebacterium casei LMG S-19264T (=DSM 44701T), isolated from a smear-ripened cheese.</title>
        <authorList>
            <consortium name="US DOE Joint Genome Institute (JGI-PGF)"/>
            <person name="Walter F."/>
            <person name="Albersmeier A."/>
            <person name="Kalinowski J."/>
            <person name="Ruckert C."/>
        </authorList>
    </citation>
    <scope>NUCLEOTIDE SEQUENCE [LARGE SCALE GENOMIC DNA]</scope>
    <source>
        <strain evidence="7 8">NBRC 110095</strain>
    </source>
</reference>
<comment type="caution">
    <text evidence="7">The sequence shown here is derived from an EMBL/GenBank/DDBJ whole genome shotgun (WGS) entry which is preliminary data.</text>
</comment>
<dbReference type="EMBL" id="BSPD01000045">
    <property type="protein sequence ID" value="GLS26392.1"/>
    <property type="molecule type" value="Genomic_DNA"/>
</dbReference>
<dbReference type="InterPro" id="IPR039421">
    <property type="entry name" value="Type_1_exporter"/>
</dbReference>
<keyword evidence="2 5" id="KW-0812">Transmembrane</keyword>
<comment type="subcellular location">
    <subcellularLocation>
        <location evidence="1">Cell membrane</location>
        <topology evidence="1">Multi-pass membrane protein</topology>
    </subcellularLocation>
</comment>
<evidence type="ECO:0000256" key="3">
    <source>
        <dbReference type="ARBA" id="ARBA00022989"/>
    </source>
</evidence>
<keyword evidence="7" id="KW-0547">Nucleotide-binding</keyword>
<feature type="transmembrane region" description="Helical" evidence="5">
    <location>
        <begin position="174"/>
        <end position="193"/>
    </location>
</feature>
<dbReference type="GO" id="GO:0015421">
    <property type="term" value="F:ABC-type oligopeptide transporter activity"/>
    <property type="evidence" value="ECO:0007669"/>
    <property type="project" value="TreeGrafter"/>
</dbReference>
<evidence type="ECO:0000313" key="7">
    <source>
        <dbReference type="EMBL" id="GLS26392.1"/>
    </source>
</evidence>
<protein>
    <submittedName>
        <fullName evidence="7">ABC transporter ATP-binding protein</fullName>
    </submittedName>
</protein>
<dbReference type="PANTHER" id="PTHR43394:SF4">
    <property type="entry name" value="TOXIN SECRETION ABC TRANSPORTER ATP-BINDING PROTEIN"/>
    <property type="match status" value="1"/>
</dbReference>
<feature type="transmembrane region" description="Helical" evidence="5">
    <location>
        <begin position="35"/>
        <end position="57"/>
    </location>
</feature>
<organism evidence="7 8">
    <name type="scientific">Marinibactrum halimedae</name>
    <dbReference type="NCBI Taxonomy" id="1444977"/>
    <lineage>
        <taxon>Bacteria</taxon>
        <taxon>Pseudomonadati</taxon>
        <taxon>Pseudomonadota</taxon>
        <taxon>Gammaproteobacteria</taxon>
        <taxon>Cellvibrionales</taxon>
        <taxon>Cellvibrionaceae</taxon>
        <taxon>Marinibactrum</taxon>
    </lineage>
</organism>
<dbReference type="SUPFAM" id="SSF90123">
    <property type="entry name" value="ABC transporter transmembrane region"/>
    <property type="match status" value="1"/>
</dbReference>
<evidence type="ECO:0000256" key="4">
    <source>
        <dbReference type="ARBA" id="ARBA00023136"/>
    </source>
</evidence>
<dbReference type="SUPFAM" id="SSF52540">
    <property type="entry name" value="P-loop containing nucleoside triphosphate hydrolases"/>
    <property type="match status" value="1"/>
</dbReference>
<evidence type="ECO:0000313" key="8">
    <source>
        <dbReference type="Proteomes" id="UP001156870"/>
    </source>
</evidence>
<sequence length="589" mass="65363">MQSSETTGTPPKPDNVDLKHVGVTLRKLLVPELSYIKVVIVYGIAISLLTLAVPVAVQTLINTVANIASLQAIISLSGLLLFTLLISSALSALRTRVMESYERHLYARLTADISLSTLFARHDFFDGRKNPDVAQRYFDIMIFQRNVPSLVIDGFALVLQAIVGITLVSFYHSALFAFNLVLVALIYLIWLIWGRGAKRTAVMLSHAKYNTAKWLTDLTAAHEFFKSSRHIDFAMQRTEEVTAEYVRCHKDHFKYTFAQTVFFLLLYAMASAGLLGVGGWLVTRGELSIGQLVAAELILSAIFFGLSKFTNYLKLFYELYGAADELDLVLSVPQEEHFQQAQHKPEPGDLSFRKVSISRVSKAKGAQQCVLDFCLPQGSKVFALTTEPWLQRAIIHLLKLHQTPLEGHVRLAGQTLEDYKLQDLRQAIAVVDRSLIVECSISDYLRLAAPSASRAQMLDTLESVGLSLVLATLPKGLDTHLSTLGAPLDLAEFLLLKLAAALLSKPSILVMTQHFDNLPKPTLERVLDCAAKQESTVLFFSNNPDFTQFDYCLMLDTFINDPSELTAKAIGVDSFESKKTESNALEGGW</sequence>
<feature type="transmembrane region" description="Helical" evidence="5">
    <location>
        <begin position="69"/>
        <end position="93"/>
    </location>
</feature>
<gene>
    <name evidence="7" type="ORF">GCM10007877_21070</name>
</gene>
<feature type="transmembrane region" description="Helical" evidence="5">
    <location>
        <begin position="260"/>
        <end position="282"/>
    </location>
</feature>
<dbReference type="Gene3D" id="1.20.1560.10">
    <property type="entry name" value="ABC transporter type 1, transmembrane domain"/>
    <property type="match status" value="1"/>
</dbReference>
<dbReference type="InterPro" id="IPR027417">
    <property type="entry name" value="P-loop_NTPase"/>
</dbReference>
<dbReference type="PANTHER" id="PTHR43394">
    <property type="entry name" value="ATP-DEPENDENT PERMEASE MDL1, MITOCHONDRIAL"/>
    <property type="match status" value="1"/>
</dbReference>
<dbReference type="AlphaFoldDB" id="A0AA37WPN8"/>
<proteinExistence type="predicted"/>
<dbReference type="Gene3D" id="3.40.50.300">
    <property type="entry name" value="P-loop containing nucleotide triphosphate hydrolases"/>
    <property type="match status" value="1"/>
</dbReference>
<dbReference type="Pfam" id="PF00664">
    <property type="entry name" value="ABC_membrane"/>
    <property type="match status" value="1"/>
</dbReference>
<feature type="domain" description="ABC transmembrane type-1" evidence="6">
    <location>
        <begin position="38"/>
        <end position="318"/>
    </location>
</feature>
<keyword evidence="8" id="KW-1185">Reference proteome</keyword>
<name>A0AA37WPN8_9GAMM</name>
<evidence type="ECO:0000256" key="2">
    <source>
        <dbReference type="ARBA" id="ARBA00022692"/>
    </source>
</evidence>
<dbReference type="InterPro" id="IPR036640">
    <property type="entry name" value="ABC1_TM_sf"/>
</dbReference>
<feature type="transmembrane region" description="Helical" evidence="5">
    <location>
        <begin position="288"/>
        <end position="306"/>
    </location>
</feature>
<evidence type="ECO:0000256" key="5">
    <source>
        <dbReference type="SAM" id="Phobius"/>
    </source>
</evidence>
<dbReference type="GO" id="GO:0005886">
    <property type="term" value="C:plasma membrane"/>
    <property type="evidence" value="ECO:0007669"/>
    <property type="project" value="UniProtKB-SubCell"/>
</dbReference>
<evidence type="ECO:0000259" key="6">
    <source>
        <dbReference type="PROSITE" id="PS50929"/>
    </source>
</evidence>
<evidence type="ECO:0000256" key="1">
    <source>
        <dbReference type="ARBA" id="ARBA00004651"/>
    </source>
</evidence>
<dbReference type="Proteomes" id="UP001156870">
    <property type="component" value="Unassembled WGS sequence"/>
</dbReference>
<keyword evidence="3 5" id="KW-1133">Transmembrane helix</keyword>
<dbReference type="PROSITE" id="PS50929">
    <property type="entry name" value="ABC_TM1F"/>
    <property type="match status" value="1"/>
</dbReference>